<dbReference type="EMBL" id="JBIAZU010000001">
    <property type="protein sequence ID" value="MFF5289004.1"/>
    <property type="molecule type" value="Genomic_DNA"/>
</dbReference>
<reference evidence="1 2" key="1">
    <citation type="submission" date="2024-10" db="EMBL/GenBank/DDBJ databases">
        <title>The Natural Products Discovery Center: Release of the First 8490 Sequenced Strains for Exploring Actinobacteria Biosynthetic Diversity.</title>
        <authorList>
            <person name="Kalkreuter E."/>
            <person name="Kautsar S.A."/>
            <person name="Yang D."/>
            <person name="Bader C.D."/>
            <person name="Teijaro C.N."/>
            <person name="Fluegel L."/>
            <person name="Davis C.M."/>
            <person name="Simpson J.R."/>
            <person name="Lauterbach L."/>
            <person name="Steele A.D."/>
            <person name="Gui C."/>
            <person name="Meng S."/>
            <person name="Li G."/>
            <person name="Viehrig K."/>
            <person name="Ye F."/>
            <person name="Su P."/>
            <person name="Kiefer A.F."/>
            <person name="Nichols A."/>
            <person name="Cepeda A.J."/>
            <person name="Yan W."/>
            <person name="Fan B."/>
            <person name="Jiang Y."/>
            <person name="Adhikari A."/>
            <person name="Zheng C.-J."/>
            <person name="Schuster L."/>
            <person name="Cowan T.M."/>
            <person name="Smanski M.J."/>
            <person name="Chevrette M.G."/>
            <person name="De Carvalho L.P.S."/>
            <person name="Shen B."/>
        </authorList>
    </citation>
    <scope>NUCLEOTIDE SEQUENCE [LARGE SCALE GENOMIC DNA]</scope>
    <source>
        <strain evidence="1 2">NPDC000087</strain>
    </source>
</reference>
<dbReference type="PANTHER" id="PTHR38009">
    <property type="entry name" value="CONSERVED HYPOTHETICAL PHAGE TAIL PROTEIN"/>
    <property type="match status" value="1"/>
</dbReference>
<protein>
    <submittedName>
        <fullName evidence="1">Phage tail protein</fullName>
    </submittedName>
</protein>
<gene>
    <name evidence="1" type="ORF">ACFY35_06180</name>
</gene>
<keyword evidence="2" id="KW-1185">Reference proteome</keyword>
<comment type="caution">
    <text evidence="1">The sequence shown here is derived from an EMBL/GenBank/DDBJ whole genome shotgun (WGS) entry which is preliminary data.</text>
</comment>
<dbReference type="InterPro" id="IPR010667">
    <property type="entry name" value="Phage_T4_Gp19"/>
</dbReference>
<dbReference type="RefSeq" id="WP_157295207.1">
    <property type="nucleotide sequence ID" value="NZ_JBIAZU010000001.1"/>
</dbReference>
<evidence type="ECO:0000313" key="1">
    <source>
        <dbReference type="EMBL" id="MFF5289004.1"/>
    </source>
</evidence>
<sequence>MTEPVGGWNFAVSLVDAAGAVGTVVSVAMGGRPIQAGFSECAGLETSMAIEEYKEGGRNDTVLRFPGRIQWAPLRLRRGVAVGNDLWAWYQGFLEGRGKRKDGVVTLLNDAGDPVRAWRFLRGLPSKWTGPMLNATQSTVAIEELEIAHEGLRAEGGGAVSQIAGAIGTIARTLGG</sequence>
<dbReference type="InterPro" id="IPR011747">
    <property type="entry name" value="CHP02241"/>
</dbReference>
<evidence type="ECO:0000313" key="2">
    <source>
        <dbReference type="Proteomes" id="UP001602245"/>
    </source>
</evidence>
<dbReference type="Pfam" id="PF06841">
    <property type="entry name" value="Phage_T4_gp19"/>
    <property type="match status" value="1"/>
</dbReference>
<dbReference type="Proteomes" id="UP001602245">
    <property type="component" value="Unassembled WGS sequence"/>
</dbReference>
<accession>A0ABW6W8F5</accession>
<dbReference type="NCBIfam" id="TIGR02241">
    <property type="entry name" value="conserved hypothetical phage tail region protein"/>
    <property type="match status" value="1"/>
</dbReference>
<name>A0ABW6W8F5_9ACTN</name>
<dbReference type="PANTHER" id="PTHR38009:SF1">
    <property type="entry name" value="CONSERVED HYPOTHETICAL PHAGE TAIL PROTEIN"/>
    <property type="match status" value="1"/>
</dbReference>
<organism evidence="1 2">
    <name type="scientific">Paractinoplanes globisporus</name>
    <dbReference type="NCBI Taxonomy" id="113565"/>
    <lineage>
        <taxon>Bacteria</taxon>
        <taxon>Bacillati</taxon>
        <taxon>Actinomycetota</taxon>
        <taxon>Actinomycetes</taxon>
        <taxon>Micromonosporales</taxon>
        <taxon>Micromonosporaceae</taxon>
        <taxon>Paractinoplanes</taxon>
    </lineage>
</organism>
<proteinExistence type="predicted"/>